<feature type="domain" description="Tyrosine-protein phosphatase" evidence="2">
    <location>
        <begin position="1"/>
        <end position="179"/>
    </location>
</feature>
<dbReference type="Pfam" id="PF00102">
    <property type="entry name" value="Y_phosphatase"/>
    <property type="match status" value="1"/>
</dbReference>
<dbReference type="CDD" id="cd00047">
    <property type="entry name" value="PTPc"/>
    <property type="match status" value="1"/>
</dbReference>
<dbReference type="SMART" id="SM00194">
    <property type="entry name" value="PTPc"/>
    <property type="match status" value="1"/>
</dbReference>
<feature type="region of interest" description="Disordered" evidence="1">
    <location>
        <begin position="226"/>
        <end position="328"/>
    </location>
</feature>
<protein>
    <submittedName>
        <fullName evidence="5 6">SH2 domain-containing protein</fullName>
    </submittedName>
</protein>
<dbReference type="InterPro" id="IPR016130">
    <property type="entry name" value="Tyr_Pase_AS"/>
</dbReference>
<proteinExistence type="predicted"/>
<feature type="compositionally biased region" description="Polar residues" evidence="1">
    <location>
        <begin position="227"/>
        <end position="237"/>
    </location>
</feature>
<dbReference type="PROSITE" id="PS50055">
    <property type="entry name" value="TYR_PHOSPHATASE_PTP"/>
    <property type="match status" value="1"/>
</dbReference>
<dbReference type="PROSITE" id="PS00383">
    <property type="entry name" value="TYR_PHOSPHATASE_1"/>
    <property type="match status" value="1"/>
</dbReference>
<organism evidence="4 5">
    <name type="scientific">Parascaris univalens</name>
    <name type="common">Nematode worm</name>
    <dbReference type="NCBI Taxonomy" id="6257"/>
    <lineage>
        <taxon>Eukaryota</taxon>
        <taxon>Metazoa</taxon>
        <taxon>Ecdysozoa</taxon>
        <taxon>Nematoda</taxon>
        <taxon>Chromadorea</taxon>
        <taxon>Rhabditida</taxon>
        <taxon>Spirurina</taxon>
        <taxon>Ascaridomorpha</taxon>
        <taxon>Ascaridoidea</taxon>
        <taxon>Ascarididae</taxon>
        <taxon>Parascaris</taxon>
    </lineage>
</organism>
<name>A0A914ZDL1_PARUN</name>
<dbReference type="WBParaSite" id="PgB01_g012_t01">
    <property type="protein sequence ID" value="PgB01_g012_t01"/>
    <property type="gene ID" value="PgB01_g012"/>
</dbReference>
<dbReference type="PROSITE" id="PS50056">
    <property type="entry name" value="TYR_PHOSPHATASE_2"/>
    <property type="match status" value="1"/>
</dbReference>
<dbReference type="PANTHER" id="PTHR46163:SF5">
    <property type="entry name" value="TYROSINE-PROTEIN PHOSPHATASE"/>
    <property type="match status" value="1"/>
</dbReference>
<accession>A0A914ZDL1</accession>
<dbReference type="InterPro" id="IPR000242">
    <property type="entry name" value="PTP_cat"/>
</dbReference>
<dbReference type="PANTHER" id="PTHR46163">
    <property type="entry name" value="TYROSINE-PROTEIN PHOSPHATASE-RELATED"/>
    <property type="match status" value="1"/>
</dbReference>
<sequence>MKGTVNDFWIMVMQERVSHIFMLCNVTECGKSRCAQYWPLDVGETAEHAGVVIKNLSVDNDDSTLVLTKLEAEGRDEHLTIKHVRWKNWPDKGVPSSVFAPFRMLKMARQSTNRPTIVHCSAGIGRTGCIVATEMAVQILLTPRPLDLVRAIQQLRAMRMSCVQTDTQFVYVVRCLLAYAMTCGVLQNRPALIQKAAKFEAEYEAYFAAKSADTLADAVPKIAEGTKLSTEQSNTGAEETAKKSPQLGAEQNADAPKQNAEAQKMAPDVQKATAEKAAAPDFVKLSAEVTKANTESPRPRGTDEQPVTTRAETEAQVDLATGCTNAPS</sequence>
<dbReference type="InterPro" id="IPR052782">
    <property type="entry name" value="Oocyte-zygote_transition_reg"/>
</dbReference>
<evidence type="ECO:0000256" key="1">
    <source>
        <dbReference type="SAM" id="MobiDB-lite"/>
    </source>
</evidence>
<dbReference type="InterPro" id="IPR029021">
    <property type="entry name" value="Prot-tyrosine_phosphatase-like"/>
</dbReference>
<dbReference type="InterPro" id="IPR003595">
    <property type="entry name" value="Tyr_Pase_cat"/>
</dbReference>
<feature type="domain" description="Tyrosine specific protein phosphatases" evidence="3">
    <location>
        <begin position="102"/>
        <end position="170"/>
    </location>
</feature>
<evidence type="ECO:0000259" key="2">
    <source>
        <dbReference type="PROSITE" id="PS50055"/>
    </source>
</evidence>
<evidence type="ECO:0000259" key="3">
    <source>
        <dbReference type="PROSITE" id="PS50056"/>
    </source>
</evidence>
<evidence type="ECO:0000313" key="5">
    <source>
        <dbReference type="WBParaSite" id="PgB01_g012_t01"/>
    </source>
</evidence>
<dbReference type="AlphaFoldDB" id="A0A914ZDL1"/>
<dbReference type="SMART" id="SM00404">
    <property type="entry name" value="PTPc_motif"/>
    <property type="match status" value="1"/>
</dbReference>
<reference evidence="5 6" key="1">
    <citation type="submission" date="2022-11" db="UniProtKB">
        <authorList>
            <consortium name="WormBaseParasite"/>
        </authorList>
    </citation>
    <scope>IDENTIFICATION</scope>
</reference>
<evidence type="ECO:0000313" key="4">
    <source>
        <dbReference type="Proteomes" id="UP000887569"/>
    </source>
</evidence>
<keyword evidence="4" id="KW-1185">Reference proteome</keyword>
<dbReference type="InterPro" id="IPR000387">
    <property type="entry name" value="Tyr_Pase_dom"/>
</dbReference>
<dbReference type="Gene3D" id="3.90.190.10">
    <property type="entry name" value="Protein tyrosine phosphatase superfamily"/>
    <property type="match status" value="1"/>
</dbReference>
<dbReference type="SUPFAM" id="SSF52799">
    <property type="entry name" value="(Phosphotyrosine protein) phosphatases II"/>
    <property type="match status" value="1"/>
</dbReference>
<dbReference type="GO" id="GO:0004725">
    <property type="term" value="F:protein tyrosine phosphatase activity"/>
    <property type="evidence" value="ECO:0007669"/>
    <property type="project" value="InterPro"/>
</dbReference>
<evidence type="ECO:0000313" key="6">
    <source>
        <dbReference type="WBParaSite" id="PgB01_g012_t02"/>
    </source>
</evidence>
<dbReference type="PRINTS" id="PR00700">
    <property type="entry name" value="PRTYPHPHTASE"/>
</dbReference>
<dbReference type="WBParaSite" id="PgB01_g012_t02">
    <property type="protein sequence ID" value="PgB01_g012_t02"/>
    <property type="gene ID" value="PgB01_g012"/>
</dbReference>
<dbReference type="Proteomes" id="UP000887569">
    <property type="component" value="Unplaced"/>
</dbReference>